<organism evidence="2">
    <name type="scientific">Amblyomma triste</name>
    <name type="common">Neotropical tick</name>
    <dbReference type="NCBI Taxonomy" id="251400"/>
    <lineage>
        <taxon>Eukaryota</taxon>
        <taxon>Metazoa</taxon>
        <taxon>Ecdysozoa</taxon>
        <taxon>Arthropoda</taxon>
        <taxon>Chelicerata</taxon>
        <taxon>Arachnida</taxon>
        <taxon>Acari</taxon>
        <taxon>Parasitiformes</taxon>
        <taxon>Ixodida</taxon>
        <taxon>Ixodoidea</taxon>
        <taxon>Ixodidae</taxon>
        <taxon>Amblyomminae</taxon>
        <taxon>Amblyomma</taxon>
    </lineage>
</organism>
<evidence type="ECO:0000313" key="2">
    <source>
        <dbReference type="EMBL" id="JAC28358.1"/>
    </source>
</evidence>
<accession>A0A023G674</accession>
<feature type="chain" id="PRO_5001517087" evidence="1">
    <location>
        <begin position="21"/>
        <end position="627"/>
    </location>
</feature>
<dbReference type="AlphaFoldDB" id="A0A023G674"/>
<proteinExistence type="evidence at transcript level"/>
<keyword evidence="1" id="KW-0732">Signal</keyword>
<sequence>MLNLLCLVLVVGTIPHEVDSQALHFYNGSFYSTGEIMRQHFYVKGKYYGTELAVFEEIFDSFGRKAAFRVTKKDDVFTVLHDIQAQKRYLLRTEGGRSTSCVETPLPAAWNRNLTSDIFHGPDERDYIPLRDILVLRSKLTISTRDEDMARGIYTKIFGGRSDDSVSAVLKWTLNQEYVPKDYYDYYGGKPKTTTKKPNPVPDPPISSYSWPPKRFTDFHEAMLAPLNSTPPIIWEAWFNMQRPGSYFAPTITSQVYNFDYIKHPIQHDLLQIPDGVRCEGYKNRDLKKPIYTSMRVFSFSVIAWTNKNKHHKRVSEGWLDANQKLYKVDYQSWSEGATPKYSSVIISGQEGVGYRIPLEKGKPCEEFSLADTSFDAQMIIDPKHVPNLTAKSFFTGSNQSMTLDYKKAAFKVGIPCHKWDVIRYDWPPGSSGVKTLWEWCMVDMTKYSNQNKTVTPVALEIHVLEAQGVSTPGFGNLAAGVTYFYQFFNFNQTSPDVVQIEGFFMDRCYEKSNWTTIRFTLNETVDEKVLKQSAFLAMAQKKVAIFAGIKVPALRVGHIKAYNSGEKTYVQIVLLDRFPNTTSTMDPVTTYESIEKLKYYIRNQKCHSISTENPIWLLKCARSTDL</sequence>
<evidence type="ECO:0000256" key="1">
    <source>
        <dbReference type="SAM" id="SignalP"/>
    </source>
</evidence>
<reference evidence="2" key="1">
    <citation type="submission" date="2014-03" db="EMBL/GenBank/DDBJ databases">
        <title>The sialotranscriptome of Amblyomma triste, Amblyomma parvum and Amblyomma cajennense ticks, uncovered by 454-based RNA-seq.</title>
        <authorList>
            <person name="Garcia G.R."/>
            <person name="Gardinassi L.G."/>
            <person name="Ribeiro J.M."/>
            <person name="Anatriello E."/>
            <person name="Ferreira B.R."/>
            <person name="Moreira H.N."/>
            <person name="Mafra C."/>
            <person name="Olegario M.M."/>
            <person name="Szabo P.J."/>
            <person name="Miranda-Santos I.K."/>
            <person name="Maruyama S.R."/>
        </authorList>
    </citation>
    <scope>NUCLEOTIDE SEQUENCE</scope>
    <source>
        <strain evidence="2">Mato Grasso do Sul</strain>
        <tissue evidence="2">Salivary glands</tissue>
    </source>
</reference>
<name>A0A023G674_AMBTT</name>
<protein>
    <submittedName>
        <fullName evidence="2">Putative secreted protein</fullName>
    </submittedName>
</protein>
<dbReference type="EMBL" id="GBBM01007060">
    <property type="protein sequence ID" value="JAC28358.1"/>
    <property type="molecule type" value="mRNA"/>
</dbReference>
<feature type="signal peptide" evidence="1">
    <location>
        <begin position="1"/>
        <end position="20"/>
    </location>
</feature>